<dbReference type="PANTHER" id="PTHR45698">
    <property type="entry name" value="TRACE AMINE-ASSOCIATED RECEPTOR 19N-RELATED"/>
    <property type="match status" value="1"/>
</dbReference>
<gene>
    <name evidence="5" type="ORF">PACLA_8A029941</name>
</gene>
<comment type="caution">
    <text evidence="5">The sequence shown here is derived from an EMBL/GenBank/DDBJ whole genome shotgun (WGS) entry which is preliminary data.</text>
</comment>
<keyword evidence="5" id="KW-0675">Receptor</keyword>
<comment type="subcellular location">
    <subcellularLocation>
        <location evidence="1">Membrane</location>
    </subcellularLocation>
</comment>
<keyword evidence="4" id="KW-0472">Membrane</keyword>
<evidence type="ECO:0000256" key="3">
    <source>
        <dbReference type="ARBA" id="ARBA00022989"/>
    </source>
</evidence>
<reference evidence="5" key="1">
    <citation type="submission" date="2020-04" db="EMBL/GenBank/DDBJ databases">
        <authorList>
            <person name="Alioto T."/>
            <person name="Alioto T."/>
            <person name="Gomez Garrido J."/>
        </authorList>
    </citation>
    <scope>NUCLEOTIDE SEQUENCE</scope>
    <source>
        <strain evidence="5">A484AB</strain>
    </source>
</reference>
<dbReference type="CDD" id="cd00637">
    <property type="entry name" value="7tm_classA_rhodopsin-like"/>
    <property type="match status" value="1"/>
</dbReference>
<name>A0A6S7K980_PARCT</name>
<dbReference type="GO" id="GO:0016020">
    <property type="term" value="C:membrane"/>
    <property type="evidence" value="ECO:0007669"/>
    <property type="project" value="UniProtKB-SubCell"/>
</dbReference>
<accession>A0A6S7K980</accession>
<dbReference type="PRINTS" id="PR00237">
    <property type="entry name" value="GPCRRHODOPSN"/>
</dbReference>
<evidence type="ECO:0000256" key="2">
    <source>
        <dbReference type="ARBA" id="ARBA00022692"/>
    </source>
</evidence>
<keyword evidence="3" id="KW-1133">Transmembrane helix</keyword>
<dbReference type="SUPFAM" id="SSF81321">
    <property type="entry name" value="Family A G protein-coupled receptor-like"/>
    <property type="match status" value="1"/>
</dbReference>
<evidence type="ECO:0000256" key="4">
    <source>
        <dbReference type="ARBA" id="ARBA00023136"/>
    </source>
</evidence>
<keyword evidence="6" id="KW-1185">Reference proteome</keyword>
<dbReference type="GO" id="GO:0004930">
    <property type="term" value="F:G protein-coupled receptor activity"/>
    <property type="evidence" value="ECO:0007669"/>
    <property type="project" value="InterPro"/>
</dbReference>
<dbReference type="PANTHER" id="PTHR45698:SF1">
    <property type="entry name" value="TRACE AMINE-ASSOCIATED RECEPTOR 13C-LIKE"/>
    <property type="match status" value="1"/>
</dbReference>
<sequence>MAFAGNTWWTYLLFSLIASFALLGNSLVLYVLLTKRSYLKQPYNIFIFSLALTDILSGVFLVISRYLYLPPTPGGEIQREMFCRTIWSAWILFTLGYISIYTCTALTFERWLAVTRPQTYRAIKPAQAIKAVIFVWLWGIIINITTLFRAKFIPAKQSCSWTALSVANDVFPWIDFTLQSIIPFVTMVVLYIHIIHRLKRLPVMSAEHQPIKKVTMVALAASTTIIIGWIPSRISFMLSKYGIVDPNSLSHYCLIMLSLANSCWNPALYGIYSSQFRKEYIKIYKKVFRLEKPRLTNTQGVVNHASTAPSSGSADQSSTKNTQF</sequence>
<keyword evidence="2" id="KW-0812">Transmembrane</keyword>
<dbReference type="Gene3D" id="1.20.1070.10">
    <property type="entry name" value="Rhodopsin 7-helix transmembrane proteins"/>
    <property type="match status" value="1"/>
</dbReference>
<proteinExistence type="predicted"/>
<dbReference type="InterPro" id="IPR017452">
    <property type="entry name" value="GPCR_Rhodpsn_7TM"/>
</dbReference>
<organism evidence="5 6">
    <name type="scientific">Paramuricea clavata</name>
    <name type="common">Red gorgonian</name>
    <name type="synonym">Violescent sea-whip</name>
    <dbReference type="NCBI Taxonomy" id="317549"/>
    <lineage>
        <taxon>Eukaryota</taxon>
        <taxon>Metazoa</taxon>
        <taxon>Cnidaria</taxon>
        <taxon>Anthozoa</taxon>
        <taxon>Octocorallia</taxon>
        <taxon>Malacalcyonacea</taxon>
        <taxon>Plexauridae</taxon>
        <taxon>Paramuricea</taxon>
    </lineage>
</organism>
<dbReference type="InterPro" id="IPR000276">
    <property type="entry name" value="GPCR_Rhodpsn"/>
</dbReference>
<dbReference type="OrthoDB" id="5965524at2759"/>
<evidence type="ECO:0000313" key="5">
    <source>
        <dbReference type="EMBL" id="CAB4024232.1"/>
    </source>
</evidence>
<dbReference type="EMBL" id="CACRXK020012910">
    <property type="protein sequence ID" value="CAB4024232.1"/>
    <property type="molecule type" value="Genomic_DNA"/>
</dbReference>
<protein>
    <submittedName>
        <fullName evidence="5">Melatonin receptor type 1A-like</fullName>
    </submittedName>
</protein>
<dbReference type="PROSITE" id="PS50262">
    <property type="entry name" value="G_PROTEIN_RECEP_F1_2"/>
    <property type="match status" value="1"/>
</dbReference>
<dbReference type="Pfam" id="PF00001">
    <property type="entry name" value="7tm_1"/>
    <property type="match status" value="1"/>
</dbReference>
<dbReference type="Proteomes" id="UP001152795">
    <property type="component" value="Unassembled WGS sequence"/>
</dbReference>
<evidence type="ECO:0000256" key="1">
    <source>
        <dbReference type="ARBA" id="ARBA00004370"/>
    </source>
</evidence>
<dbReference type="AlphaFoldDB" id="A0A6S7K980"/>
<evidence type="ECO:0000313" key="6">
    <source>
        <dbReference type="Proteomes" id="UP001152795"/>
    </source>
</evidence>